<proteinExistence type="predicted"/>
<dbReference type="AlphaFoldDB" id="A0A846XLG6"/>
<dbReference type="Proteomes" id="UP000565715">
    <property type="component" value="Unassembled WGS sequence"/>
</dbReference>
<gene>
    <name evidence="2" type="ORF">HGA13_29525</name>
</gene>
<evidence type="ECO:0000256" key="1">
    <source>
        <dbReference type="SAM" id="MobiDB-lite"/>
    </source>
</evidence>
<evidence type="ECO:0000313" key="2">
    <source>
        <dbReference type="EMBL" id="NKY37181.1"/>
    </source>
</evidence>
<feature type="compositionally biased region" description="Polar residues" evidence="1">
    <location>
        <begin position="377"/>
        <end position="393"/>
    </location>
</feature>
<comment type="caution">
    <text evidence="2">The sequence shown here is derived from an EMBL/GenBank/DDBJ whole genome shotgun (WGS) entry which is preliminary data.</text>
</comment>
<feature type="compositionally biased region" description="Pro residues" evidence="1">
    <location>
        <begin position="45"/>
        <end position="62"/>
    </location>
</feature>
<name>A0A846XLG6_9NOCA</name>
<accession>A0A846XLG6</accession>
<feature type="compositionally biased region" description="Basic and acidic residues" evidence="1">
    <location>
        <begin position="27"/>
        <end position="44"/>
    </location>
</feature>
<keyword evidence="3" id="KW-1185">Reference proteome</keyword>
<feature type="region of interest" description="Disordered" evidence="1">
    <location>
        <begin position="358"/>
        <end position="411"/>
    </location>
</feature>
<feature type="region of interest" description="Disordered" evidence="1">
    <location>
        <begin position="1"/>
        <end position="106"/>
    </location>
</feature>
<organism evidence="2 3">
    <name type="scientific">Nocardia speluncae</name>
    <dbReference type="NCBI Taxonomy" id="419477"/>
    <lineage>
        <taxon>Bacteria</taxon>
        <taxon>Bacillati</taxon>
        <taxon>Actinomycetota</taxon>
        <taxon>Actinomycetes</taxon>
        <taxon>Mycobacteriales</taxon>
        <taxon>Nocardiaceae</taxon>
        <taxon>Nocardia</taxon>
    </lineage>
</organism>
<feature type="compositionally biased region" description="Low complexity" evidence="1">
    <location>
        <begin position="66"/>
        <end position="87"/>
    </location>
</feature>
<sequence length="411" mass="41861">MTVPENNEFEGAKWGEGPSVGGTKVTPESEREPHPLPESEREPHPLPASDPDPDPDPSPPPGAGTSNQGSGNDSKGGNDSKSGNGSKSGKDDKETLAENPCGDGDVRILPITDGELVCPSGASPGLRSYIACAENAIGKAIELLAGGVKPLPPPNPSVEVPAIAPLDTGTSKMATVYRDVADNARAQYSFLWNSDSQVVTASDHVATEKQAALHKIGNIVRDLNAKLSAADGRKLTTAQEVSLMQGVSQAVARVYEQLSMTAEYNTQVANGSDGSGGTVPNLDGLLNQVGGVGGLESLLPMLAAAIPMAGMAVPELLKAGEGQAGAATETAVATGEATELSMPDAAGVVPIADVERGSLVSDTGQPGLHPSLPGLGRTSTSRRAAGQQVSNTGESVEEDEAEAVEPDFLAV</sequence>
<feature type="compositionally biased region" description="Acidic residues" evidence="1">
    <location>
        <begin position="395"/>
        <end position="405"/>
    </location>
</feature>
<dbReference type="RefSeq" id="WP_157112741.1">
    <property type="nucleotide sequence ID" value="NZ_JAAXOO010000008.1"/>
</dbReference>
<evidence type="ECO:0000313" key="3">
    <source>
        <dbReference type="Proteomes" id="UP000565715"/>
    </source>
</evidence>
<dbReference type="EMBL" id="JAAXOO010000008">
    <property type="protein sequence ID" value="NKY37181.1"/>
    <property type="molecule type" value="Genomic_DNA"/>
</dbReference>
<protein>
    <submittedName>
        <fullName evidence="2">Uncharacterized protein</fullName>
    </submittedName>
</protein>
<reference evidence="2 3" key="1">
    <citation type="submission" date="2020-04" db="EMBL/GenBank/DDBJ databases">
        <title>MicrobeNet Type strains.</title>
        <authorList>
            <person name="Nicholson A.C."/>
        </authorList>
    </citation>
    <scope>NUCLEOTIDE SEQUENCE [LARGE SCALE GENOMIC DNA]</scope>
    <source>
        <strain evidence="2 3">DSM 45078</strain>
    </source>
</reference>